<dbReference type="EMBL" id="HBUF01419518">
    <property type="protein sequence ID" value="CAG6740520.1"/>
    <property type="molecule type" value="Transcribed_RNA"/>
</dbReference>
<reference evidence="1" key="1">
    <citation type="submission" date="2021-05" db="EMBL/GenBank/DDBJ databases">
        <authorList>
            <person name="Alioto T."/>
            <person name="Alioto T."/>
            <person name="Gomez Garrido J."/>
        </authorList>
    </citation>
    <scope>NUCLEOTIDE SEQUENCE</scope>
</reference>
<protein>
    <submittedName>
        <fullName evidence="1">Uncharacterized protein</fullName>
    </submittedName>
</protein>
<evidence type="ECO:0000313" key="1">
    <source>
        <dbReference type="EMBL" id="CAG6633076.1"/>
    </source>
</evidence>
<dbReference type="EMBL" id="HBUF01590754">
    <property type="protein sequence ID" value="CAG6773296.1"/>
    <property type="molecule type" value="Transcribed_RNA"/>
</dbReference>
<dbReference type="EMBL" id="HBUF01081647">
    <property type="protein sequence ID" value="CAG6633076.1"/>
    <property type="molecule type" value="Transcribed_RNA"/>
</dbReference>
<dbReference type="EMBL" id="HBUF01081648">
    <property type="protein sequence ID" value="CAG6633078.1"/>
    <property type="molecule type" value="Transcribed_RNA"/>
</dbReference>
<organism evidence="1">
    <name type="scientific">Cacopsylla melanoneura</name>
    <dbReference type="NCBI Taxonomy" id="428564"/>
    <lineage>
        <taxon>Eukaryota</taxon>
        <taxon>Metazoa</taxon>
        <taxon>Ecdysozoa</taxon>
        <taxon>Arthropoda</taxon>
        <taxon>Hexapoda</taxon>
        <taxon>Insecta</taxon>
        <taxon>Pterygota</taxon>
        <taxon>Neoptera</taxon>
        <taxon>Paraneoptera</taxon>
        <taxon>Hemiptera</taxon>
        <taxon>Sternorrhyncha</taxon>
        <taxon>Psylloidea</taxon>
        <taxon>Psyllidae</taxon>
        <taxon>Psyllinae</taxon>
        <taxon>Cacopsylla</taxon>
    </lineage>
</organism>
<dbReference type="AlphaFoldDB" id="A0A8D8QJN9"/>
<dbReference type="EMBL" id="HBUF01419519">
    <property type="protein sequence ID" value="CAG6740522.1"/>
    <property type="molecule type" value="Transcribed_RNA"/>
</dbReference>
<accession>A0A8D8QJN9</accession>
<dbReference type="EMBL" id="HBUF01249696">
    <property type="protein sequence ID" value="CAG6679637.1"/>
    <property type="molecule type" value="Transcribed_RNA"/>
</dbReference>
<dbReference type="EMBL" id="HBUF01590753">
    <property type="protein sequence ID" value="CAG6773294.1"/>
    <property type="molecule type" value="Transcribed_RNA"/>
</dbReference>
<sequence>MIVKYKKLRWRHKITQSVSNRRSCLPLLWKSQNLTFTIQCLNDLPLLFKSCWDCQIQILSITIVVPQQGYQPSPPTAMDLNIDQSLQHPHSLQRDLTTIRCQWLQSMLAGWHTSMPKQQWLQHFFLII</sequence>
<name>A0A8D8QJN9_9HEMI</name>
<proteinExistence type="predicted"/>
<dbReference type="EMBL" id="HBUF01249695">
    <property type="protein sequence ID" value="CAG6679635.1"/>
    <property type="molecule type" value="Transcribed_RNA"/>
</dbReference>
<dbReference type="EMBL" id="HBUF01249694">
    <property type="protein sequence ID" value="CAG6679633.1"/>
    <property type="molecule type" value="Transcribed_RNA"/>
</dbReference>
<dbReference type="EMBL" id="HBUF01419517">
    <property type="protein sequence ID" value="CAG6740518.1"/>
    <property type="molecule type" value="Transcribed_RNA"/>
</dbReference>